<reference evidence="1 2" key="1">
    <citation type="submission" date="2016-03" db="EMBL/GenBank/DDBJ databases">
        <authorList>
            <person name="Ploux O."/>
        </authorList>
    </citation>
    <scope>NUCLEOTIDE SEQUENCE [LARGE SCALE GENOMIC DNA]</scope>
    <source>
        <strain evidence="1 2">UAMH 11012</strain>
    </source>
</reference>
<evidence type="ECO:0000313" key="2">
    <source>
        <dbReference type="Proteomes" id="UP000184330"/>
    </source>
</evidence>
<dbReference type="EMBL" id="FJOG01000005">
    <property type="protein sequence ID" value="CZR54454.1"/>
    <property type="molecule type" value="Genomic_DNA"/>
</dbReference>
<organism evidence="1 2">
    <name type="scientific">Phialocephala subalpina</name>
    <dbReference type="NCBI Taxonomy" id="576137"/>
    <lineage>
        <taxon>Eukaryota</taxon>
        <taxon>Fungi</taxon>
        <taxon>Dikarya</taxon>
        <taxon>Ascomycota</taxon>
        <taxon>Pezizomycotina</taxon>
        <taxon>Leotiomycetes</taxon>
        <taxon>Helotiales</taxon>
        <taxon>Mollisiaceae</taxon>
        <taxon>Phialocephala</taxon>
        <taxon>Phialocephala fortinii species complex</taxon>
    </lineage>
</organism>
<proteinExistence type="predicted"/>
<evidence type="ECO:0000313" key="1">
    <source>
        <dbReference type="EMBL" id="CZR54454.1"/>
    </source>
</evidence>
<dbReference type="SUPFAM" id="SSF52047">
    <property type="entry name" value="RNI-like"/>
    <property type="match status" value="1"/>
</dbReference>
<keyword evidence="2" id="KW-1185">Reference proteome</keyword>
<sequence>MASLPHEIKRLIFDSADIHTIKALRLVSSSWASIGLEVLLLPTFVIKSPAVDFQRLVDIGNHYNTAQQAAKTINTLEFRDNEYDPTYLRHVLCSRHVQVSDYERVDFVPSQSEQASLDEIDAVIELRKLENKVLSHGYLRQAFGTVPRLHTIKFTSPNPFQQHLLRKVWDEYNLTAYRTIRRGPGYLKLSHIFSVINGIRGLNVEHFTHELCTPTSLQFDIRRRESAWLHGLRIVNLTINNVRGPRDWAINPSISLSDLFITNLNLEELSLKFESLERIPLDFLPTDKQGCLKTLSLATVAIEPTSFLSFLSFNSSSLKRLSIANSEMADQQFTWQGFLEQIRAADLKLEKFQLSGMIRSETEVWLQWPIYDADWKPFESGTFVGKRTKVEVSSERTQQIEDFLLGKGNWPGEYTPDLALPMIT</sequence>
<protein>
    <recommendedName>
        <fullName evidence="3">F-box domain-containing protein</fullName>
    </recommendedName>
</protein>
<accession>A0A1L7WNW1</accession>
<gene>
    <name evidence="1" type="ORF">PAC_04338</name>
</gene>
<dbReference type="OrthoDB" id="5224238at2759"/>
<evidence type="ECO:0008006" key="3">
    <source>
        <dbReference type="Google" id="ProtNLM"/>
    </source>
</evidence>
<name>A0A1L7WNW1_9HELO</name>
<dbReference type="Proteomes" id="UP000184330">
    <property type="component" value="Unassembled WGS sequence"/>
</dbReference>
<dbReference type="AlphaFoldDB" id="A0A1L7WNW1"/>